<proteinExistence type="predicted"/>
<comment type="caution">
    <text evidence="2">The sequence shown here is derived from an EMBL/GenBank/DDBJ whole genome shotgun (WGS) entry which is preliminary data.</text>
</comment>
<dbReference type="Pfam" id="PF15697">
    <property type="entry name" value="DUF4666"/>
    <property type="match status" value="1"/>
</dbReference>
<evidence type="ECO:0000313" key="3">
    <source>
        <dbReference type="Proteomes" id="UP000289738"/>
    </source>
</evidence>
<sequence length="201" mass="22517">MMLLAGDKIEGEDGGSRDGAMEAKKRREGRGKEEEEEKRGWFGDGGSAVMVVKVELDDDDDGDNGTENQANQREGKEDMGEQGEQLQRSVTSFRRQGSSGSVWDDKFLAGLWDQSQNQKQQDEQSQPQLGLKANQVASRWSVVDQEEGQDSINVGRSPWRRHPMTLPPLRYQPVAFVDSLLNPIIILRSRNAGDISFFFLS</sequence>
<dbReference type="EMBL" id="SDMP01000001">
    <property type="protein sequence ID" value="RYR75864.1"/>
    <property type="molecule type" value="Genomic_DNA"/>
</dbReference>
<evidence type="ECO:0000256" key="1">
    <source>
        <dbReference type="SAM" id="MobiDB-lite"/>
    </source>
</evidence>
<dbReference type="PANTHER" id="PTHR33730">
    <property type="entry name" value="OS05G0542732 PROTEIN-RELATED"/>
    <property type="match status" value="1"/>
</dbReference>
<feature type="compositionally biased region" description="Basic and acidic residues" evidence="1">
    <location>
        <begin position="7"/>
        <end position="41"/>
    </location>
</feature>
<keyword evidence="3" id="KW-1185">Reference proteome</keyword>
<name>A0A445EKB1_ARAHY</name>
<dbReference type="AlphaFoldDB" id="A0A445EKB1"/>
<reference evidence="2 3" key="1">
    <citation type="submission" date="2019-01" db="EMBL/GenBank/DDBJ databases">
        <title>Sequencing of cultivated peanut Arachis hypogaea provides insights into genome evolution and oil improvement.</title>
        <authorList>
            <person name="Chen X."/>
        </authorList>
    </citation>
    <scope>NUCLEOTIDE SEQUENCE [LARGE SCALE GENOMIC DNA]</scope>
    <source>
        <strain evidence="3">cv. Fuhuasheng</strain>
        <tissue evidence="2">Leaves</tissue>
    </source>
</reference>
<dbReference type="Proteomes" id="UP000289738">
    <property type="component" value="Chromosome A01"/>
</dbReference>
<dbReference type="PANTHER" id="PTHR33730:SF4">
    <property type="entry name" value="OS05G0542732 PROTEIN"/>
    <property type="match status" value="1"/>
</dbReference>
<accession>A0A445EKB1</accession>
<evidence type="ECO:0000313" key="2">
    <source>
        <dbReference type="EMBL" id="RYR75864.1"/>
    </source>
</evidence>
<protein>
    <submittedName>
        <fullName evidence="2">Uncharacterized protein</fullName>
    </submittedName>
</protein>
<gene>
    <name evidence="2" type="ORF">Ahy_A01g000450</name>
</gene>
<feature type="region of interest" description="Disordered" evidence="1">
    <location>
        <begin position="1"/>
        <end position="101"/>
    </location>
</feature>
<feature type="compositionally biased region" description="Polar residues" evidence="1">
    <location>
        <begin position="84"/>
        <end position="101"/>
    </location>
</feature>
<organism evidence="2 3">
    <name type="scientific">Arachis hypogaea</name>
    <name type="common">Peanut</name>
    <dbReference type="NCBI Taxonomy" id="3818"/>
    <lineage>
        <taxon>Eukaryota</taxon>
        <taxon>Viridiplantae</taxon>
        <taxon>Streptophyta</taxon>
        <taxon>Embryophyta</taxon>
        <taxon>Tracheophyta</taxon>
        <taxon>Spermatophyta</taxon>
        <taxon>Magnoliopsida</taxon>
        <taxon>eudicotyledons</taxon>
        <taxon>Gunneridae</taxon>
        <taxon>Pentapetalae</taxon>
        <taxon>rosids</taxon>
        <taxon>fabids</taxon>
        <taxon>Fabales</taxon>
        <taxon>Fabaceae</taxon>
        <taxon>Papilionoideae</taxon>
        <taxon>50 kb inversion clade</taxon>
        <taxon>dalbergioids sensu lato</taxon>
        <taxon>Dalbergieae</taxon>
        <taxon>Pterocarpus clade</taxon>
        <taxon>Arachis</taxon>
    </lineage>
</organism>
<dbReference type="InterPro" id="IPR031421">
    <property type="entry name" value="DUF4666"/>
</dbReference>